<accession>A0A6M4GPZ8</accession>
<evidence type="ECO:0000313" key="2">
    <source>
        <dbReference type="Proteomes" id="UP000501534"/>
    </source>
</evidence>
<keyword evidence="2" id="KW-1185">Reference proteome</keyword>
<sequence length="373" mass="42298">MQETQRGIRITFVLRNRDRDWADLERLDESAITRDPRRFVGGRNSWIAQSYLRLRDALSARGFDVGLCRHFEPGALCIAHRDDANDFSQAASTAYRLVIRADRAPVHACDLAIVQNGLGAARHERFIPLWPQPGLVPRDPSRGAAIRSLAYQGRLGSAPDWFRSKAFLRDLGARGVAFEVRATGWESYRDVDLALAARRESPRVLATKPATKLYNAWHAGVPVLAMPEPAYLELRRSVFDFVEVHGPGDIVRAVDSLRRDPSLYRALVANGLQRAADFGIERTRDRWLRLIEAEAVPAFLRSRETREHRRLWHLGAMARQKVASRQHRIAVAWERWMDDAGGSRLAFDRVRAAFTRDTLAETPLSEPSNLQQP</sequence>
<evidence type="ECO:0008006" key="3">
    <source>
        <dbReference type="Google" id="ProtNLM"/>
    </source>
</evidence>
<gene>
    <name evidence="1" type="ORF">DSM104443_00443</name>
</gene>
<evidence type="ECO:0000313" key="1">
    <source>
        <dbReference type="EMBL" id="QJR09399.1"/>
    </source>
</evidence>
<dbReference type="SUPFAM" id="SSF53756">
    <property type="entry name" value="UDP-Glycosyltransferase/glycogen phosphorylase"/>
    <property type="match status" value="1"/>
</dbReference>
<dbReference type="KEGG" id="uru:DSM104443_00443"/>
<dbReference type="AlphaFoldDB" id="A0A6M4GPZ8"/>
<name>A0A6M4GPZ8_9PROT</name>
<protein>
    <recommendedName>
        <fullName evidence="3">Glycosyltransferase family 1 protein</fullName>
    </recommendedName>
</protein>
<dbReference type="EMBL" id="CP053069">
    <property type="protein sequence ID" value="QJR09399.1"/>
    <property type="molecule type" value="Genomic_DNA"/>
</dbReference>
<reference evidence="1 2" key="1">
    <citation type="submission" date="2020-04" db="EMBL/GenBank/DDBJ databases">
        <title>Usitatibacter rugosus gen. nov., sp. nov. and Usitatibacter palustris sp. nov., novel members of Usitatibacteraceae fam. nov. within the order Nitrosomonadales isolated from soil.</title>
        <authorList>
            <person name="Huber K.J."/>
            <person name="Neumann-Schaal M."/>
            <person name="Geppert A."/>
            <person name="Luckner M."/>
            <person name="Wanner G."/>
            <person name="Overmann J."/>
        </authorList>
    </citation>
    <scope>NUCLEOTIDE SEQUENCE [LARGE SCALE GENOMIC DNA]</scope>
    <source>
        <strain evidence="1 2">0125_3</strain>
    </source>
</reference>
<proteinExistence type="predicted"/>
<dbReference type="Proteomes" id="UP000501534">
    <property type="component" value="Chromosome"/>
</dbReference>
<organism evidence="1 2">
    <name type="scientific">Usitatibacter rugosus</name>
    <dbReference type="NCBI Taxonomy" id="2732067"/>
    <lineage>
        <taxon>Bacteria</taxon>
        <taxon>Pseudomonadati</taxon>
        <taxon>Pseudomonadota</taxon>
        <taxon>Betaproteobacteria</taxon>
        <taxon>Nitrosomonadales</taxon>
        <taxon>Usitatibacteraceae</taxon>
        <taxon>Usitatibacter</taxon>
    </lineage>
</organism>